<dbReference type="Proteomes" id="UP000286097">
    <property type="component" value="Unassembled WGS sequence"/>
</dbReference>
<dbReference type="EMBL" id="QKXF01000109">
    <property type="protein sequence ID" value="RQM16837.1"/>
    <property type="molecule type" value="Genomic_DNA"/>
</dbReference>
<name>A0A425CIH3_9STRA</name>
<dbReference type="VEuPathDB" id="FungiDB:DD237_002456"/>
<evidence type="ECO:0000313" key="2">
    <source>
        <dbReference type="Proteomes" id="UP000286097"/>
    </source>
</evidence>
<comment type="caution">
    <text evidence="1">The sequence shown here is derived from an EMBL/GenBank/DDBJ whole genome shotgun (WGS) entry which is preliminary data.</text>
</comment>
<protein>
    <submittedName>
        <fullName evidence="1">Uncharacterized protein</fullName>
    </submittedName>
</protein>
<proteinExistence type="predicted"/>
<organism evidence="1 2">
    <name type="scientific">Peronospora effusa</name>
    <dbReference type="NCBI Taxonomy" id="542832"/>
    <lineage>
        <taxon>Eukaryota</taxon>
        <taxon>Sar</taxon>
        <taxon>Stramenopiles</taxon>
        <taxon>Oomycota</taxon>
        <taxon>Peronosporomycetes</taxon>
        <taxon>Peronosporales</taxon>
        <taxon>Peronosporaceae</taxon>
        <taxon>Peronospora</taxon>
    </lineage>
</organism>
<evidence type="ECO:0000313" key="1">
    <source>
        <dbReference type="EMBL" id="RQM16837.1"/>
    </source>
</evidence>
<gene>
    <name evidence="1" type="ORF">DD237_002456</name>
</gene>
<dbReference type="AlphaFoldDB" id="A0A425CIH3"/>
<dbReference type="Gene3D" id="1.50.10.20">
    <property type="match status" value="1"/>
</dbReference>
<accession>A0A425CIH3</accession>
<reference evidence="1 2" key="1">
    <citation type="submission" date="2018-06" db="EMBL/GenBank/DDBJ databases">
        <title>Comparative genomics of downy mildews reveals potential adaptations to biotrophy.</title>
        <authorList>
            <person name="Fletcher K."/>
            <person name="Klosterman S.J."/>
            <person name="Derevnina L."/>
            <person name="Martin F."/>
            <person name="Koike S."/>
            <person name="Reyes Chin-Wo S."/>
            <person name="Mou B."/>
            <person name="Michelmore R."/>
        </authorList>
    </citation>
    <scope>NUCLEOTIDE SEQUENCE [LARGE SCALE GENOMIC DNA]</scope>
    <source>
        <strain evidence="1 2">R13</strain>
    </source>
</reference>
<sequence length="104" mass="12138">MERYRFKNDGLATHTSMDQEECENSCSLFFFPLLELPLNQQLQLQQLSFINTDLEPLLMREKHVEYLKRGLTRLSSGFVALDARYKVAETISILTFLINLIKPI</sequence>